<feature type="domain" description="OCEL" evidence="3">
    <location>
        <begin position="1"/>
        <end position="64"/>
    </location>
</feature>
<dbReference type="InterPro" id="IPR010844">
    <property type="entry name" value="Occludin_ELL"/>
</dbReference>
<proteinExistence type="inferred from homology"/>
<dbReference type="GO" id="GO:0000987">
    <property type="term" value="F:cis-regulatory region sequence-specific DNA binding"/>
    <property type="evidence" value="ECO:0007669"/>
    <property type="project" value="TreeGrafter"/>
</dbReference>
<dbReference type="EMBL" id="VYZX01010834">
    <property type="protein sequence ID" value="NXS55390.1"/>
    <property type="molecule type" value="Genomic_DNA"/>
</dbReference>
<sequence>RKYVAIDSHQQCQRYKDDFNAEYGEYRSLYAQMESVRRTFVDFAKQRKLLSPGTKNYKVKKDKT</sequence>
<evidence type="ECO:0000256" key="1">
    <source>
        <dbReference type="ARBA" id="ARBA00009171"/>
    </source>
</evidence>
<organism evidence="4 5">
    <name type="scientific">Brachypteracias leptosomus</name>
    <name type="common">short-legged ground-roller</name>
    <dbReference type="NCBI Taxonomy" id="135165"/>
    <lineage>
        <taxon>Eukaryota</taxon>
        <taxon>Metazoa</taxon>
        <taxon>Chordata</taxon>
        <taxon>Craniata</taxon>
        <taxon>Vertebrata</taxon>
        <taxon>Euteleostomi</taxon>
        <taxon>Archelosauria</taxon>
        <taxon>Archosauria</taxon>
        <taxon>Dinosauria</taxon>
        <taxon>Saurischia</taxon>
        <taxon>Theropoda</taxon>
        <taxon>Coelurosauria</taxon>
        <taxon>Aves</taxon>
        <taxon>Neognathae</taxon>
        <taxon>Neoaves</taxon>
        <taxon>Telluraves</taxon>
        <taxon>Coraciimorphae</taxon>
        <taxon>Coraciiformes</taxon>
        <taxon>Brachypteraciidae</taxon>
        <taxon>Brachypteracias</taxon>
    </lineage>
</organism>
<dbReference type="GO" id="GO:0042795">
    <property type="term" value="P:snRNA transcription by RNA polymerase II"/>
    <property type="evidence" value="ECO:0007669"/>
    <property type="project" value="TreeGrafter"/>
</dbReference>
<dbReference type="OrthoDB" id="6284217at2759"/>
<gene>
    <name evidence="4" type="primary">Ell2_1</name>
    <name evidence="4" type="ORF">BRALEP_R14508</name>
</gene>
<dbReference type="PANTHER" id="PTHR23288">
    <property type="entry name" value="OCCLUDIN AND RNA POLYMERASE II ELONGATION FACTOR ELL"/>
    <property type="match status" value="1"/>
</dbReference>
<comment type="similarity">
    <text evidence="1 2">Belongs to the ELL/occludin family.</text>
</comment>
<dbReference type="Pfam" id="PF07303">
    <property type="entry name" value="Occludin_ELL"/>
    <property type="match status" value="1"/>
</dbReference>
<accession>A0A7L2VAW8</accession>
<protein>
    <submittedName>
        <fullName evidence="4">ELL2 factor</fullName>
    </submittedName>
</protein>
<dbReference type="GO" id="GO:0008023">
    <property type="term" value="C:transcription elongation factor complex"/>
    <property type="evidence" value="ECO:0007669"/>
    <property type="project" value="TreeGrafter"/>
</dbReference>
<dbReference type="GO" id="GO:0032968">
    <property type="term" value="P:positive regulation of transcription elongation by RNA polymerase II"/>
    <property type="evidence" value="ECO:0007669"/>
    <property type="project" value="TreeGrafter"/>
</dbReference>
<dbReference type="SUPFAM" id="SSF144292">
    <property type="entry name" value="occludin/ELL-like"/>
    <property type="match status" value="1"/>
</dbReference>
<dbReference type="Proteomes" id="UP000520535">
    <property type="component" value="Unassembled WGS sequence"/>
</dbReference>
<dbReference type="AlphaFoldDB" id="A0A7L2VAW8"/>
<keyword evidence="5" id="KW-1185">Reference proteome</keyword>
<dbReference type="PANTHER" id="PTHR23288:SF8">
    <property type="entry name" value="RNA POLYMERASE II ELONGATION FACTOR ELL2"/>
    <property type="match status" value="1"/>
</dbReference>
<evidence type="ECO:0000256" key="2">
    <source>
        <dbReference type="PROSITE-ProRule" id="PRU01324"/>
    </source>
</evidence>
<name>A0A7L2VAW8_9AVES</name>
<evidence type="ECO:0000313" key="4">
    <source>
        <dbReference type="EMBL" id="NXS55390.1"/>
    </source>
</evidence>
<reference evidence="4 5" key="1">
    <citation type="submission" date="2019-09" db="EMBL/GenBank/DDBJ databases">
        <title>Bird 10,000 Genomes (B10K) Project - Family phase.</title>
        <authorList>
            <person name="Zhang G."/>
        </authorList>
    </citation>
    <scope>NUCLEOTIDE SEQUENCE [LARGE SCALE GENOMIC DNA]</scope>
    <source>
        <strain evidence="4">B10K-DU-012-52</strain>
    </source>
</reference>
<dbReference type="Gene3D" id="6.10.140.340">
    <property type="match status" value="1"/>
</dbReference>
<feature type="non-terminal residue" evidence="4">
    <location>
        <position position="64"/>
    </location>
</feature>
<dbReference type="PROSITE" id="PS51980">
    <property type="entry name" value="OCEL"/>
    <property type="match status" value="1"/>
</dbReference>
<evidence type="ECO:0000313" key="5">
    <source>
        <dbReference type="Proteomes" id="UP000520535"/>
    </source>
</evidence>
<comment type="caution">
    <text evidence="4">The sequence shown here is derived from an EMBL/GenBank/DDBJ whole genome shotgun (WGS) entry which is preliminary data.</text>
</comment>
<dbReference type="InterPro" id="IPR031176">
    <property type="entry name" value="ELL/occludin"/>
</dbReference>
<evidence type="ECO:0000259" key="3">
    <source>
        <dbReference type="PROSITE" id="PS51980"/>
    </source>
</evidence>
<feature type="non-terminal residue" evidence="4">
    <location>
        <position position="1"/>
    </location>
</feature>